<protein>
    <submittedName>
        <fullName evidence="2">Uncharacterized protein</fullName>
    </submittedName>
</protein>
<feature type="compositionally biased region" description="Low complexity" evidence="1">
    <location>
        <begin position="43"/>
        <end position="53"/>
    </location>
</feature>
<evidence type="ECO:0000313" key="2">
    <source>
        <dbReference type="EMBL" id="KAK9834080.1"/>
    </source>
</evidence>
<accession>A0AAW1RKT3</accession>
<dbReference type="Proteomes" id="UP001445335">
    <property type="component" value="Unassembled WGS sequence"/>
</dbReference>
<feature type="region of interest" description="Disordered" evidence="1">
    <location>
        <begin position="37"/>
        <end position="70"/>
    </location>
</feature>
<dbReference type="AlphaFoldDB" id="A0AAW1RKT3"/>
<dbReference type="EMBL" id="JALJOU010000034">
    <property type="protein sequence ID" value="KAK9834080.1"/>
    <property type="molecule type" value="Genomic_DNA"/>
</dbReference>
<reference evidence="2 3" key="1">
    <citation type="journal article" date="2024" name="Nat. Commun.">
        <title>Phylogenomics reveals the evolutionary origins of lichenization in chlorophyte algae.</title>
        <authorList>
            <person name="Puginier C."/>
            <person name="Libourel C."/>
            <person name="Otte J."/>
            <person name="Skaloud P."/>
            <person name="Haon M."/>
            <person name="Grisel S."/>
            <person name="Petersen M."/>
            <person name="Berrin J.G."/>
            <person name="Delaux P.M."/>
            <person name="Dal Grande F."/>
            <person name="Keller J."/>
        </authorList>
    </citation>
    <scope>NUCLEOTIDE SEQUENCE [LARGE SCALE GENOMIC DNA]</scope>
    <source>
        <strain evidence="2 3">SAG 245.80</strain>
    </source>
</reference>
<dbReference type="GO" id="GO:0017053">
    <property type="term" value="C:transcription repressor complex"/>
    <property type="evidence" value="ECO:0007669"/>
    <property type="project" value="InterPro"/>
</dbReference>
<keyword evidence="3" id="KW-1185">Reference proteome</keyword>
<dbReference type="Pfam" id="PF15306">
    <property type="entry name" value="LIN37"/>
    <property type="match status" value="1"/>
</dbReference>
<sequence>MALLASQVHLPGADGPAGGPGRQWRVCAAVAVETGPSGMEQQPAAPAGAAAASPPAPPVLPPRGAPNPAVSSAATGSLVLFASPQGPRAGLLSTTSAGGTPLLLSPMASGGTPASMPPRGVPGGFGGAQGLGTPSGLSTPSASARFGPGRTPLGTPANGEWYSTAPAPPADPSIFTVTDRKVRVRDSEGEVPLYVLCRRWVQNNPNLDEKAVLAEAAARQPPQAAPLPPPLPTSAELLAAEAAPLPVLAPLPDQRGPPSLDTLRRHGMSHWLEVRRYHRRLQTLRMTRYRARLNLLAARSQVLRAALEPVAGDPVTVG</sequence>
<evidence type="ECO:0000256" key="1">
    <source>
        <dbReference type="SAM" id="MobiDB-lite"/>
    </source>
</evidence>
<evidence type="ECO:0000313" key="3">
    <source>
        <dbReference type="Proteomes" id="UP001445335"/>
    </source>
</evidence>
<name>A0AAW1RKT3_9CHLO</name>
<dbReference type="InterPro" id="IPR028226">
    <property type="entry name" value="LIN37"/>
</dbReference>
<organism evidence="2 3">
    <name type="scientific">Elliptochloris bilobata</name>
    <dbReference type="NCBI Taxonomy" id="381761"/>
    <lineage>
        <taxon>Eukaryota</taxon>
        <taxon>Viridiplantae</taxon>
        <taxon>Chlorophyta</taxon>
        <taxon>core chlorophytes</taxon>
        <taxon>Trebouxiophyceae</taxon>
        <taxon>Trebouxiophyceae incertae sedis</taxon>
        <taxon>Elliptochloris clade</taxon>
        <taxon>Elliptochloris</taxon>
    </lineage>
</organism>
<proteinExistence type="predicted"/>
<feature type="compositionally biased region" description="Pro residues" evidence="1">
    <location>
        <begin position="54"/>
        <end position="65"/>
    </location>
</feature>
<comment type="caution">
    <text evidence="2">The sequence shown here is derived from an EMBL/GenBank/DDBJ whole genome shotgun (WGS) entry which is preliminary data.</text>
</comment>
<gene>
    <name evidence="2" type="ORF">WJX81_008673</name>
</gene>